<sequence>MFSKIMVPIDPAEPAFSQEALSKAAQLARDYAGKLHLVAICAEVQRFVASQLPEGFQDKEITETRGMLNRLAESLDLPAGDVSTEVRVGPVDNEVLDAAKQNGADLIVMASHKPGLSTYFVGSHGAHVVRHAPCSVMVLRET</sequence>
<dbReference type="CDD" id="cd00293">
    <property type="entry name" value="USP-like"/>
    <property type="match status" value="1"/>
</dbReference>
<accession>A0A916WVH1</accession>
<protein>
    <submittedName>
        <fullName evidence="3">Universal stress protein</fullName>
    </submittedName>
</protein>
<dbReference type="Pfam" id="PF00582">
    <property type="entry name" value="Usp"/>
    <property type="match status" value="1"/>
</dbReference>
<dbReference type="OrthoDB" id="9792500at2"/>
<keyword evidence="4" id="KW-1185">Reference proteome</keyword>
<reference evidence="3" key="2">
    <citation type="submission" date="2020-09" db="EMBL/GenBank/DDBJ databases">
        <authorList>
            <person name="Sun Q."/>
            <person name="Zhou Y."/>
        </authorList>
    </citation>
    <scope>NUCLEOTIDE SEQUENCE</scope>
    <source>
        <strain evidence="3">CGMCC 1.12426</strain>
    </source>
</reference>
<dbReference type="Gene3D" id="3.40.50.620">
    <property type="entry name" value="HUPs"/>
    <property type="match status" value="1"/>
</dbReference>
<dbReference type="InterPro" id="IPR006015">
    <property type="entry name" value="Universal_stress_UspA"/>
</dbReference>
<gene>
    <name evidence="3" type="ORF">GCM10011316_06640</name>
</gene>
<comment type="caution">
    <text evidence="3">The sequence shown here is derived from an EMBL/GenBank/DDBJ whole genome shotgun (WGS) entry which is preliminary data.</text>
</comment>
<dbReference type="InterPro" id="IPR006016">
    <property type="entry name" value="UspA"/>
</dbReference>
<dbReference type="SUPFAM" id="SSF52402">
    <property type="entry name" value="Adenine nucleotide alpha hydrolases-like"/>
    <property type="match status" value="1"/>
</dbReference>
<dbReference type="EMBL" id="BMFA01000001">
    <property type="protein sequence ID" value="GGB37209.1"/>
    <property type="molecule type" value="Genomic_DNA"/>
</dbReference>
<dbReference type="PANTHER" id="PTHR46268:SF6">
    <property type="entry name" value="UNIVERSAL STRESS PROTEIN UP12"/>
    <property type="match status" value="1"/>
</dbReference>
<organism evidence="3 4">
    <name type="scientific">Roseibium aquae</name>
    <dbReference type="NCBI Taxonomy" id="1323746"/>
    <lineage>
        <taxon>Bacteria</taxon>
        <taxon>Pseudomonadati</taxon>
        <taxon>Pseudomonadota</taxon>
        <taxon>Alphaproteobacteria</taxon>
        <taxon>Hyphomicrobiales</taxon>
        <taxon>Stappiaceae</taxon>
        <taxon>Roseibium</taxon>
    </lineage>
</organism>
<reference evidence="3" key="1">
    <citation type="journal article" date="2014" name="Int. J. Syst. Evol. Microbiol.">
        <title>Complete genome sequence of Corynebacterium casei LMG S-19264T (=DSM 44701T), isolated from a smear-ripened cheese.</title>
        <authorList>
            <consortium name="US DOE Joint Genome Institute (JGI-PGF)"/>
            <person name="Walter F."/>
            <person name="Albersmeier A."/>
            <person name="Kalinowski J."/>
            <person name="Ruckert C."/>
        </authorList>
    </citation>
    <scope>NUCLEOTIDE SEQUENCE</scope>
    <source>
        <strain evidence="3">CGMCC 1.12426</strain>
    </source>
</reference>
<dbReference type="InterPro" id="IPR014729">
    <property type="entry name" value="Rossmann-like_a/b/a_fold"/>
</dbReference>
<evidence type="ECO:0000256" key="1">
    <source>
        <dbReference type="ARBA" id="ARBA00008791"/>
    </source>
</evidence>
<evidence type="ECO:0000313" key="3">
    <source>
        <dbReference type="EMBL" id="GGB37209.1"/>
    </source>
</evidence>
<feature type="domain" description="UspA" evidence="2">
    <location>
        <begin position="1"/>
        <end position="140"/>
    </location>
</feature>
<dbReference type="PRINTS" id="PR01438">
    <property type="entry name" value="UNVRSLSTRESS"/>
</dbReference>
<evidence type="ECO:0000259" key="2">
    <source>
        <dbReference type="Pfam" id="PF00582"/>
    </source>
</evidence>
<dbReference type="Proteomes" id="UP000605148">
    <property type="component" value="Unassembled WGS sequence"/>
</dbReference>
<proteinExistence type="inferred from homology"/>
<name>A0A916WVH1_9HYPH</name>
<comment type="similarity">
    <text evidence="1">Belongs to the universal stress protein A family.</text>
</comment>
<dbReference type="PANTHER" id="PTHR46268">
    <property type="entry name" value="STRESS RESPONSE PROTEIN NHAX"/>
    <property type="match status" value="1"/>
</dbReference>
<evidence type="ECO:0000313" key="4">
    <source>
        <dbReference type="Proteomes" id="UP000605148"/>
    </source>
</evidence>
<dbReference type="RefSeq" id="WP_150494416.1">
    <property type="nucleotide sequence ID" value="NZ_BMFA01000001.1"/>
</dbReference>
<dbReference type="AlphaFoldDB" id="A0A916WVH1"/>